<dbReference type="AlphaFoldDB" id="A0A7C3AMX8"/>
<dbReference type="InterPro" id="IPR003231">
    <property type="entry name" value="ACP"/>
</dbReference>
<comment type="caution">
    <text evidence="14">The sequence shown here is derived from an EMBL/GenBank/DDBJ whole genome shotgun (WGS) entry which is preliminary data.</text>
</comment>
<dbReference type="InterPro" id="IPR020806">
    <property type="entry name" value="PKS_PP-bd"/>
</dbReference>
<keyword evidence="6 10" id="KW-0597">Phosphoprotein</keyword>
<keyword evidence="10" id="KW-0963">Cytoplasm</keyword>
<dbReference type="GO" id="GO:0000035">
    <property type="term" value="F:acyl binding"/>
    <property type="evidence" value="ECO:0007669"/>
    <property type="project" value="TreeGrafter"/>
</dbReference>
<dbReference type="NCBIfam" id="NF002150">
    <property type="entry name" value="PRK00982.1-4"/>
    <property type="match status" value="1"/>
</dbReference>
<sequence>MFATSPIFERVQAVVAEQLGVDPSEVTLDAEFVKDLNADSLDLVELIMQLEEEFGIEISDEEAANIVTVRDAINFIEEHINR</sequence>
<evidence type="ECO:0000256" key="2">
    <source>
        <dbReference type="ARBA" id="ARBA00005194"/>
    </source>
</evidence>
<evidence type="ECO:0000256" key="11">
    <source>
        <dbReference type="NCBIfam" id="TIGR00517"/>
    </source>
</evidence>
<comment type="PTM">
    <text evidence="10">4'-phosphopantetheine is transferred from CoA to a specific serine of apo-ACP by AcpS. This modification is essential for activity because fatty acids are bound in thioester linkage to the sulfhydryl of the prosthetic group.</text>
</comment>
<dbReference type="GO" id="GO:0031177">
    <property type="term" value="F:phosphopantetheine binding"/>
    <property type="evidence" value="ECO:0007669"/>
    <property type="project" value="InterPro"/>
</dbReference>
<keyword evidence="7 10" id="KW-0276">Fatty acid metabolism</keyword>
<evidence type="ECO:0000313" key="14">
    <source>
        <dbReference type="EMBL" id="HEX70879.1"/>
    </source>
</evidence>
<dbReference type="NCBIfam" id="TIGR00517">
    <property type="entry name" value="acyl_carrier"/>
    <property type="match status" value="1"/>
</dbReference>
<comment type="function">
    <text evidence="1 10 12">Carrier of the growing fatty acid chain in fatty acid biosynthesis.</text>
</comment>
<keyword evidence="4 10" id="KW-0596">Phosphopantetheine</keyword>
<dbReference type="Pfam" id="PF00550">
    <property type="entry name" value="PP-binding"/>
    <property type="match status" value="1"/>
</dbReference>
<evidence type="ECO:0000256" key="7">
    <source>
        <dbReference type="ARBA" id="ARBA00022832"/>
    </source>
</evidence>
<evidence type="ECO:0000256" key="3">
    <source>
        <dbReference type="ARBA" id="ARBA00010930"/>
    </source>
</evidence>
<dbReference type="FunFam" id="1.10.1200.10:FF:000003">
    <property type="entry name" value="Acyl carrier protein"/>
    <property type="match status" value="1"/>
</dbReference>
<dbReference type="NCBIfam" id="NF002148">
    <property type="entry name" value="PRK00982.1-2"/>
    <property type="match status" value="1"/>
</dbReference>
<reference evidence="14" key="1">
    <citation type="journal article" date="2020" name="mSystems">
        <title>Genome- and Community-Level Interaction Insights into Carbon Utilization and Element Cycling Functions of Hydrothermarchaeota in Hydrothermal Sediment.</title>
        <authorList>
            <person name="Zhou Z."/>
            <person name="Liu Y."/>
            <person name="Xu W."/>
            <person name="Pan J."/>
            <person name="Luo Z.H."/>
            <person name="Li M."/>
        </authorList>
    </citation>
    <scope>NUCLEOTIDE SEQUENCE [LARGE SCALE GENOMIC DNA]</scope>
    <source>
        <strain evidence="14">SpSt-192</strain>
    </source>
</reference>
<dbReference type="InterPro" id="IPR036736">
    <property type="entry name" value="ACP-like_sf"/>
</dbReference>
<evidence type="ECO:0000256" key="1">
    <source>
        <dbReference type="ARBA" id="ARBA00003180"/>
    </source>
</evidence>
<dbReference type="GO" id="GO:0016020">
    <property type="term" value="C:membrane"/>
    <property type="evidence" value="ECO:0007669"/>
    <property type="project" value="GOC"/>
</dbReference>
<feature type="domain" description="Carrier" evidence="13">
    <location>
        <begin position="5"/>
        <end position="80"/>
    </location>
</feature>
<dbReference type="PROSITE" id="PS00012">
    <property type="entry name" value="PHOSPHOPANTETHEINE"/>
    <property type="match status" value="1"/>
</dbReference>
<dbReference type="SUPFAM" id="SSF47336">
    <property type="entry name" value="ACP-like"/>
    <property type="match status" value="1"/>
</dbReference>
<dbReference type="UniPathway" id="UPA00094"/>
<dbReference type="GO" id="GO:0005829">
    <property type="term" value="C:cytosol"/>
    <property type="evidence" value="ECO:0007669"/>
    <property type="project" value="TreeGrafter"/>
</dbReference>
<comment type="PTM">
    <text evidence="12">4'-phosphopantetheine is transferred from CoA to a specific serine of apo-ACP by acpS.</text>
</comment>
<evidence type="ECO:0000256" key="5">
    <source>
        <dbReference type="ARBA" id="ARBA00022516"/>
    </source>
</evidence>
<dbReference type="EMBL" id="DSID01000488">
    <property type="protein sequence ID" value="HEX70879.1"/>
    <property type="molecule type" value="Genomic_DNA"/>
</dbReference>
<proteinExistence type="inferred from homology"/>
<comment type="subcellular location">
    <subcellularLocation>
        <location evidence="10">Cytoplasm</location>
    </subcellularLocation>
</comment>
<dbReference type="PROSITE" id="PS50075">
    <property type="entry name" value="CARRIER"/>
    <property type="match status" value="1"/>
</dbReference>
<evidence type="ECO:0000256" key="10">
    <source>
        <dbReference type="HAMAP-Rule" id="MF_01217"/>
    </source>
</evidence>
<evidence type="ECO:0000256" key="8">
    <source>
        <dbReference type="ARBA" id="ARBA00023098"/>
    </source>
</evidence>
<gene>
    <name evidence="10 14" type="primary">acpP</name>
    <name evidence="14" type="ORF">ENP13_06505</name>
</gene>
<accession>A0A7C3AMX8</accession>
<feature type="modified residue" description="O-(pantetheine 4'-phosphoryl)serine" evidence="10">
    <location>
        <position position="40"/>
    </location>
</feature>
<dbReference type="InterPro" id="IPR009081">
    <property type="entry name" value="PP-bd_ACP"/>
</dbReference>
<dbReference type="GO" id="GO:0009245">
    <property type="term" value="P:lipid A biosynthetic process"/>
    <property type="evidence" value="ECO:0007669"/>
    <property type="project" value="TreeGrafter"/>
</dbReference>
<dbReference type="InterPro" id="IPR006162">
    <property type="entry name" value="Ppantetheine_attach_site"/>
</dbReference>
<comment type="similarity">
    <text evidence="3 10">Belongs to the acyl carrier protein (ACP) family.</text>
</comment>
<keyword evidence="8 10" id="KW-0443">Lipid metabolism</keyword>
<evidence type="ECO:0000256" key="12">
    <source>
        <dbReference type="RuleBase" id="RU003545"/>
    </source>
</evidence>
<protein>
    <recommendedName>
        <fullName evidence="10 11">Acyl carrier protein</fullName>
        <shortName evidence="10">ACP</shortName>
    </recommendedName>
</protein>
<dbReference type="SMART" id="SM00823">
    <property type="entry name" value="PKS_PP"/>
    <property type="match status" value="1"/>
</dbReference>
<comment type="pathway">
    <text evidence="2 10 12">Lipid metabolism; fatty acid biosynthesis.</text>
</comment>
<evidence type="ECO:0000259" key="13">
    <source>
        <dbReference type="PROSITE" id="PS50075"/>
    </source>
</evidence>
<name>A0A7C3AMX8_9BACT</name>
<dbReference type="GO" id="GO:0000036">
    <property type="term" value="F:acyl carrier activity"/>
    <property type="evidence" value="ECO:0007669"/>
    <property type="project" value="UniProtKB-UniRule"/>
</dbReference>
<dbReference type="PANTHER" id="PTHR20863">
    <property type="entry name" value="ACYL CARRIER PROTEIN"/>
    <property type="match status" value="1"/>
</dbReference>
<evidence type="ECO:0000256" key="4">
    <source>
        <dbReference type="ARBA" id="ARBA00022450"/>
    </source>
</evidence>
<evidence type="ECO:0000256" key="6">
    <source>
        <dbReference type="ARBA" id="ARBA00022553"/>
    </source>
</evidence>
<dbReference type="Gene3D" id="1.10.1200.10">
    <property type="entry name" value="ACP-like"/>
    <property type="match status" value="1"/>
</dbReference>
<organism evidence="14">
    <name type="scientific">Thermorudis sp</name>
    <dbReference type="NCBI Taxonomy" id="1969470"/>
    <lineage>
        <taxon>Bacteria</taxon>
        <taxon>Pseudomonadati</taxon>
        <taxon>Thermomicrobiota</taxon>
        <taxon>Thermomicrobia</taxon>
        <taxon>Thermomicrobia incertae sedis</taxon>
        <taxon>Thermorudis</taxon>
    </lineage>
</organism>
<evidence type="ECO:0000256" key="9">
    <source>
        <dbReference type="ARBA" id="ARBA00023160"/>
    </source>
</evidence>
<dbReference type="PANTHER" id="PTHR20863:SF76">
    <property type="entry name" value="CARRIER DOMAIN-CONTAINING PROTEIN"/>
    <property type="match status" value="1"/>
</dbReference>
<dbReference type="NCBIfam" id="NF002151">
    <property type="entry name" value="PRK00982.1-5"/>
    <property type="match status" value="1"/>
</dbReference>
<keyword evidence="9 10" id="KW-0275">Fatty acid biosynthesis</keyword>
<dbReference type="HAMAP" id="MF_01217">
    <property type="entry name" value="Acyl_carrier"/>
    <property type="match status" value="1"/>
</dbReference>
<keyword evidence="5 10" id="KW-0444">Lipid biosynthesis</keyword>